<keyword evidence="6" id="KW-0862">Zinc</keyword>
<accession>A0A134B7X3</accession>
<dbReference type="SUPFAM" id="SSF63411">
    <property type="entry name" value="LuxS/MPP-like metallohydrolase"/>
    <property type="match status" value="4"/>
</dbReference>
<feature type="domain" description="Peptidase M16 C-terminal" evidence="11">
    <location>
        <begin position="691"/>
        <end position="865"/>
    </location>
</feature>
<dbReference type="PROSITE" id="PS00143">
    <property type="entry name" value="INSULINASE"/>
    <property type="match status" value="1"/>
</dbReference>
<dbReference type="Pfam" id="PF05193">
    <property type="entry name" value="Peptidase_M16_C"/>
    <property type="match status" value="2"/>
</dbReference>
<keyword evidence="7" id="KW-0482">Metalloprotease</keyword>
<evidence type="ECO:0000256" key="5">
    <source>
        <dbReference type="ARBA" id="ARBA00022801"/>
    </source>
</evidence>
<dbReference type="RefSeq" id="WP_231724918.1">
    <property type="nucleotide sequence ID" value="NZ_KQ960446.1"/>
</dbReference>
<dbReference type="InterPro" id="IPR011765">
    <property type="entry name" value="Pept_M16_N"/>
</dbReference>
<dbReference type="AlphaFoldDB" id="A0A134B7X3"/>
<feature type="domain" description="Peptidase M16 N-terminal" evidence="10">
    <location>
        <begin position="64"/>
        <end position="167"/>
    </location>
</feature>
<dbReference type="InterPro" id="IPR011249">
    <property type="entry name" value="Metalloenz_LuxS/M16"/>
</dbReference>
<feature type="domain" description="Peptidase M16 C-terminal" evidence="11">
    <location>
        <begin position="206"/>
        <end position="386"/>
    </location>
</feature>
<evidence type="ECO:0000256" key="4">
    <source>
        <dbReference type="ARBA" id="ARBA00022723"/>
    </source>
</evidence>
<keyword evidence="5" id="KW-0378">Hydrolase</keyword>
<dbReference type="EMBL" id="LSDK01000080">
    <property type="protein sequence ID" value="KXB76036.1"/>
    <property type="molecule type" value="Genomic_DNA"/>
</dbReference>
<feature type="signal peptide" evidence="9">
    <location>
        <begin position="1"/>
        <end position="31"/>
    </location>
</feature>
<evidence type="ECO:0000256" key="3">
    <source>
        <dbReference type="ARBA" id="ARBA00022670"/>
    </source>
</evidence>
<evidence type="ECO:0000256" key="8">
    <source>
        <dbReference type="RuleBase" id="RU004447"/>
    </source>
</evidence>
<dbReference type="Proteomes" id="UP000070224">
    <property type="component" value="Unassembled WGS sequence"/>
</dbReference>
<keyword evidence="4" id="KW-0479">Metal-binding</keyword>
<protein>
    <submittedName>
        <fullName evidence="12">Peptidase M16 inactive domain protein</fullName>
    </submittedName>
</protein>
<dbReference type="GO" id="GO:0046872">
    <property type="term" value="F:metal ion binding"/>
    <property type="evidence" value="ECO:0007669"/>
    <property type="project" value="UniProtKB-KW"/>
</dbReference>
<dbReference type="Pfam" id="PF00675">
    <property type="entry name" value="Peptidase_M16"/>
    <property type="match status" value="1"/>
</dbReference>
<dbReference type="Gene3D" id="3.30.830.10">
    <property type="entry name" value="Metalloenzyme, LuxS/M16 peptidase-like"/>
    <property type="match status" value="4"/>
</dbReference>
<proteinExistence type="inferred from homology"/>
<reference evidence="13" key="1">
    <citation type="submission" date="2016-01" db="EMBL/GenBank/DDBJ databases">
        <authorList>
            <person name="Mitreva M."/>
            <person name="Pepin K.H."/>
            <person name="Mihindukulasuriya K.A."/>
            <person name="Fulton R."/>
            <person name="Fronick C."/>
            <person name="O'Laughlin M."/>
            <person name="Miner T."/>
            <person name="Herter B."/>
            <person name="Rosa B.A."/>
            <person name="Cordes M."/>
            <person name="Tomlinson C."/>
            <person name="Wollam A."/>
            <person name="Palsikar V.B."/>
            <person name="Mardis E.R."/>
            <person name="Wilson R.K."/>
        </authorList>
    </citation>
    <scope>NUCLEOTIDE SEQUENCE [LARGE SCALE GENOMIC DNA]</scope>
    <source>
        <strain evidence="13">KA00683</strain>
    </source>
</reference>
<keyword evidence="13" id="KW-1185">Reference proteome</keyword>
<organism evidence="12 13">
    <name type="scientific">Porphyromonas somerae</name>
    <dbReference type="NCBI Taxonomy" id="322095"/>
    <lineage>
        <taxon>Bacteria</taxon>
        <taxon>Pseudomonadati</taxon>
        <taxon>Bacteroidota</taxon>
        <taxon>Bacteroidia</taxon>
        <taxon>Bacteroidales</taxon>
        <taxon>Porphyromonadaceae</taxon>
        <taxon>Porphyromonas</taxon>
    </lineage>
</organism>
<evidence type="ECO:0000259" key="10">
    <source>
        <dbReference type="Pfam" id="PF00675"/>
    </source>
</evidence>
<evidence type="ECO:0000313" key="13">
    <source>
        <dbReference type="Proteomes" id="UP000070224"/>
    </source>
</evidence>
<dbReference type="PANTHER" id="PTHR43690">
    <property type="entry name" value="NARDILYSIN"/>
    <property type="match status" value="1"/>
</dbReference>
<evidence type="ECO:0000256" key="2">
    <source>
        <dbReference type="ARBA" id="ARBA00007261"/>
    </source>
</evidence>
<evidence type="ECO:0000259" key="11">
    <source>
        <dbReference type="Pfam" id="PF05193"/>
    </source>
</evidence>
<evidence type="ECO:0000313" key="12">
    <source>
        <dbReference type="EMBL" id="KXB76036.1"/>
    </source>
</evidence>
<dbReference type="InterPro" id="IPR050626">
    <property type="entry name" value="Peptidase_M16"/>
</dbReference>
<evidence type="ECO:0000256" key="1">
    <source>
        <dbReference type="ARBA" id="ARBA00001947"/>
    </source>
</evidence>
<dbReference type="PATRIC" id="fig|322095.3.peg.1183"/>
<dbReference type="GO" id="GO:0006508">
    <property type="term" value="P:proteolysis"/>
    <property type="evidence" value="ECO:0007669"/>
    <property type="project" value="UniProtKB-KW"/>
</dbReference>
<dbReference type="GO" id="GO:0004222">
    <property type="term" value="F:metalloendopeptidase activity"/>
    <property type="evidence" value="ECO:0007669"/>
    <property type="project" value="InterPro"/>
</dbReference>
<evidence type="ECO:0000256" key="9">
    <source>
        <dbReference type="SAM" id="SignalP"/>
    </source>
</evidence>
<comment type="similarity">
    <text evidence="2 8">Belongs to the peptidase M16 family.</text>
</comment>
<keyword evidence="9" id="KW-0732">Signal</keyword>
<comment type="caution">
    <text evidence="12">The sequence shown here is derived from an EMBL/GenBank/DDBJ whole genome shotgun (WGS) entry which is preliminary data.</text>
</comment>
<evidence type="ECO:0000256" key="7">
    <source>
        <dbReference type="ARBA" id="ARBA00023049"/>
    </source>
</evidence>
<evidence type="ECO:0000256" key="6">
    <source>
        <dbReference type="ARBA" id="ARBA00022833"/>
    </source>
</evidence>
<dbReference type="PANTHER" id="PTHR43690:SF34">
    <property type="entry name" value="ZINC PROTEASE PQQL-LIKE"/>
    <property type="match status" value="1"/>
</dbReference>
<dbReference type="InterPro" id="IPR001431">
    <property type="entry name" value="Pept_M16_Zn_BS"/>
</dbReference>
<gene>
    <name evidence="12" type="ORF">HMPREF3185_01198</name>
</gene>
<dbReference type="STRING" id="322095.HMPREF3185_01198"/>
<comment type="cofactor">
    <cofactor evidence="1">
        <name>Zn(2+)</name>
        <dbReference type="ChEBI" id="CHEBI:29105"/>
    </cofactor>
</comment>
<dbReference type="InterPro" id="IPR007863">
    <property type="entry name" value="Peptidase_M16_C"/>
</dbReference>
<keyword evidence="3" id="KW-0645">Protease</keyword>
<sequence length="956" mass="107738">MTTKTPRATRLAKSLLIAAALGGLSYTQLSAQVSTLRTGRLPNGLTYYISRDAGASEGTAHFFLLQNVGAILEDDKQNGLAHYLEHMAFEATEHFPGGVMNYLRTRGLYSFDARTGTDDTRYSIMDVPTTEKGLTDSVLLILKDWCSGISITEKDTEKQRGIIIEEWRQRGGIDKRLSDSIAGVIYNGSQYSKRNVIGSLDVLKTFKYPDIQAFYKTWYRPDLQCVMIVGDIDPAVYEQKVQKLFASLPAPRNAKARPPYAIDDNAQPLYYRFTDKENRSHSYGLYQRVATPTNRPTAEATKDYLLGQLFNTLAPQYFARLRNRGEEAYIAASVSYSPLVRGYGQFAWDFVPYSGQDKTALQQILAARAQMPYGFFSDDAFEAEKQKLYDGMKEVLSDDKGLGTPQNFIDIYRNNYLYGTPMREFRQQLEDNLEALVELEADDLRAWLKQRAMGDRNLAFVAYTNSPSVPAISEQEFLKELSAYNTPVQAAESSEPAPITKLIDFKLPAGKIAREKKIPSLGATEWTLSNGMKVIYKNLAKELKGEVLFLASAKGGQSIVKPADLPSFSAMQSLIMASGLYKYDRNQLAQWLRNRPMEVNLSITEYIDGMQARSKTDGVDDLFSYLYLVLNKQRFDQHIFDKWLQRKRYIYDSKPQQGREAVDREISELLNPITEANPREDNTFYDKMKLSDLPRLYAEHFGDASQLAGCLVGDISEAEAKRIVTTYLAALPGNPKAPRRTYTIRDHSSRERVIERTFEVDTEGDLGEVELSFLGDKKLTDRERIALGLLEPLLQNRLFDELREKEQGTYSIAVKTNYTDDPVASTSLSIHFITSRAKADHLKARTYEILRSIAAGQIDRDEYKKVHIPQVLDEEAEAKEAGDGMSLGVWIALLNAYAETGKAPDLSKKTATGQEVKVSEVTAQDVSSLLKKLLDEGKRRDIVVKSLAPEAKTWEH</sequence>
<name>A0A134B7X3_9PORP</name>
<feature type="chain" id="PRO_5007462343" evidence="9">
    <location>
        <begin position="32"/>
        <end position="956"/>
    </location>
</feature>